<accession>B5EW79</accession>
<organism evidence="3 4">
    <name type="scientific">Aliivibrio fischeri (strain MJ11)</name>
    <name type="common">Vibrio fischeri</name>
    <dbReference type="NCBI Taxonomy" id="388396"/>
    <lineage>
        <taxon>Bacteria</taxon>
        <taxon>Pseudomonadati</taxon>
        <taxon>Pseudomonadota</taxon>
        <taxon>Gammaproteobacteria</taxon>
        <taxon>Vibrionales</taxon>
        <taxon>Vibrionaceae</taxon>
        <taxon>Aliivibrio</taxon>
    </lineage>
</organism>
<evidence type="ECO:0000313" key="3">
    <source>
        <dbReference type="EMBL" id="ACH64716.1"/>
    </source>
</evidence>
<evidence type="ECO:0000256" key="1">
    <source>
        <dbReference type="SAM" id="Phobius"/>
    </source>
</evidence>
<keyword evidence="1" id="KW-1133">Transmembrane helix</keyword>
<dbReference type="Pfam" id="PF23127">
    <property type="entry name" value="DotM_C"/>
    <property type="match status" value="1"/>
</dbReference>
<sequence>MQDNKPDGAFQVIGSWVSWFILFALFIAILYMHSDKFITVWRGMRLIELWWWNTTFQLIGIEYFEHFLTQLQKAPPNRISWKFISAFEANLNYYLKFLYAGVLLVISARMHFNSKKVTSVFNVQTLLEQYADESEAIESLVHDNPLKHNRIYDFTNRCPYHNRHAQAISPQRYIEVCPPVNASFDELEQHARAVSMDKESSFRAIAIIDRYENEVDFCRTTARISLERQVTDPPSHGGYYTNPDSVPRLFDKHGNLIDLITIKDPDTKENKIMGGFSLDGLINNGREYNGSASEISLIFNGVEREVFDMLCARYNHPSVPLAEFVLNLTKRHAYRRTYLVEFLRVVRLNAIMASTEFYMFLRRDRILYFTLYSASEEKPFYEALGVMAHWSMEKLAGEKVVKPFVDTGIRVLEKDANRIAAKKPPQRNLIEELNQQMIKDNDLSSSRAFQFDDKESMSLLKSKLEATL</sequence>
<reference evidence="3 4" key="2">
    <citation type="journal article" date="2009" name="Nature">
        <title>A single regulatory gene is sufficient to alter bacterial host range.</title>
        <authorList>
            <person name="Mandel M.J."/>
            <person name="Wollenberg M.S."/>
            <person name="Stabb E.V."/>
            <person name="Visick K.L."/>
            <person name="Ruby E.G."/>
        </authorList>
    </citation>
    <scope>NUCLEOTIDE SEQUENCE [LARGE SCALE GENOMIC DNA]</scope>
    <source>
        <strain evidence="3 4">MJ11</strain>
        <plasmid evidence="4">Plasmid pMJ100</plasmid>
    </source>
</reference>
<dbReference type="EMBL" id="CP001134">
    <property type="protein sequence ID" value="ACH64716.1"/>
    <property type="molecule type" value="Genomic_DNA"/>
</dbReference>
<keyword evidence="1" id="KW-0812">Transmembrane</keyword>
<geneLocation type="plasmid" evidence="3 4">
    <name>pMJ100</name>
</geneLocation>
<feature type="transmembrane region" description="Helical" evidence="1">
    <location>
        <begin position="12"/>
        <end position="32"/>
    </location>
</feature>
<gene>
    <name evidence="3" type="ordered locus">VFMJ11_B0136</name>
</gene>
<dbReference type="AlphaFoldDB" id="B5EW79"/>
<reference evidence="4" key="1">
    <citation type="submission" date="2008-08" db="EMBL/GenBank/DDBJ databases">
        <title>Complete sequence of Vibrio fischeri strain MJ11.</title>
        <authorList>
            <person name="Mandel M.J."/>
            <person name="Stabb E.V."/>
            <person name="Ruby E.G."/>
            <person name="Ferriera S."/>
            <person name="Johnson J."/>
            <person name="Kravitz S."/>
            <person name="Beeson K."/>
            <person name="Sutton G."/>
            <person name="Rogers Y.-H."/>
            <person name="Friedman R."/>
            <person name="Frazier M."/>
            <person name="Venter J.C."/>
        </authorList>
    </citation>
    <scope>NUCLEOTIDE SEQUENCE [LARGE SCALE GENOMIC DNA]</scope>
    <source>
        <strain evidence="4">MJ11</strain>
        <plasmid evidence="4">Plasmid pMJ100</plasmid>
    </source>
</reference>
<evidence type="ECO:0000313" key="4">
    <source>
        <dbReference type="Proteomes" id="UP000001857"/>
    </source>
</evidence>
<dbReference type="KEGG" id="vfm:VFMJ11_B0136"/>
<proteinExistence type="predicted"/>
<dbReference type="Proteomes" id="UP000001857">
    <property type="component" value="Plasmid pMJ100"/>
</dbReference>
<keyword evidence="3" id="KW-0614">Plasmid</keyword>
<dbReference type="HOGENOM" id="CLU_583864_0_0_6"/>
<evidence type="ECO:0000259" key="2">
    <source>
        <dbReference type="Pfam" id="PF23127"/>
    </source>
</evidence>
<protein>
    <recommendedName>
        <fullName evidence="2">DotM C-terminal cytoplasmic domain-containing protein</fullName>
    </recommendedName>
</protein>
<dbReference type="InterPro" id="IPR056464">
    <property type="entry name" value="DotM_C"/>
</dbReference>
<feature type="domain" description="DotM C-terminal cytoplasmic" evidence="2">
    <location>
        <begin position="306"/>
        <end position="414"/>
    </location>
</feature>
<dbReference type="RefSeq" id="WP_012534499.1">
    <property type="nucleotide sequence ID" value="NC_011185.1"/>
</dbReference>
<name>B5EW79_ALIFM</name>
<keyword evidence="1" id="KW-0472">Membrane</keyword>